<reference evidence="1 2" key="1">
    <citation type="submission" date="2020-06" db="EMBL/GenBank/DDBJ databases">
        <title>Genomic analysis of Salicibibacter sp. NKC5-3.</title>
        <authorList>
            <person name="Oh Y.J."/>
        </authorList>
    </citation>
    <scope>NUCLEOTIDE SEQUENCE [LARGE SCALE GENOMIC DNA]</scope>
    <source>
        <strain evidence="1 2">NKC5-3</strain>
    </source>
</reference>
<keyword evidence="2" id="KW-1185">Reference proteome</keyword>
<evidence type="ECO:0000313" key="1">
    <source>
        <dbReference type="EMBL" id="QQK77102.1"/>
    </source>
</evidence>
<organism evidence="1 2">
    <name type="scientific">Salicibibacter cibarius</name>
    <dbReference type="NCBI Taxonomy" id="2743000"/>
    <lineage>
        <taxon>Bacteria</taxon>
        <taxon>Bacillati</taxon>
        <taxon>Bacillota</taxon>
        <taxon>Bacilli</taxon>
        <taxon>Bacillales</taxon>
        <taxon>Bacillaceae</taxon>
        <taxon>Salicibibacter</taxon>
    </lineage>
</organism>
<dbReference type="EMBL" id="CP054705">
    <property type="protein sequence ID" value="QQK77102.1"/>
    <property type="molecule type" value="Genomic_DNA"/>
</dbReference>
<dbReference type="Gene3D" id="2.30.110.10">
    <property type="entry name" value="Electron Transport, Fmn-binding Protein, Chain A"/>
    <property type="match status" value="1"/>
</dbReference>
<dbReference type="RefSeq" id="WP_200124227.1">
    <property type="nucleotide sequence ID" value="NZ_CP054705.1"/>
</dbReference>
<dbReference type="KEGG" id="scia:HUG15_16980"/>
<evidence type="ECO:0000313" key="2">
    <source>
        <dbReference type="Proteomes" id="UP000595823"/>
    </source>
</evidence>
<proteinExistence type="predicted"/>
<dbReference type="AlphaFoldDB" id="A0A7T7CCL7"/>
<evidence type="ECO:0008006" key="3">
    <source>
        <dbReference type="Google" id="ProtNLM"/>
    </source>
</evidence>
<dbReference type="InterPro" id="IPR012349">
    <property type="entry name" value="Split_barrel_FMN-bd"/>
</dbReference>
<protein>
    <recommendedName>
        <fullName evidence="3">Pyridoxamine 5'-phosphate oxidase putative domain-containing protein</fullName>
    </recommendedName>
</protein>
<accession>A0A7T7CCL7</accession>
<gene>
    <name evidence="1" type="ORF">HUG15_16980</name>
</gene>
<sequence>MEISGNITENPHIGLLFIDFFEDQIGLHVNGSASIYEKDEITTLEISDKIINDIEETERSKAECWVVIEVEECYIHCSKHIPKLKKLDQEGTKNGGDFLKQSKMKMNKRREGASCNSPLIPTIHCVY</sequence>
<dbReference type="Proteomes" id="UP000595823">
    <property type="component" value="Chromosome"/>
</dbReference>
<name>A0A7T7CCL7_9BACI</name>